<dbReference type="PANTHER" id="PTHR34219:SF5">
    <property type="entry name" value="BLR4505 PROTEIN"/>
    <property type="match status" value="1"/>
</dbReference>
<feature type="region of interest" description="Disordered" evidence="1">
    <location>
        <begin position="385"/>
        <end position="408"/>
    </location>
</feature>
<accession>A0A841L9C4</accession>
<gene>
    <name evidence="3" type="ORF">FHS79_003345</name>
</gene>
<evidence type="ECO:0000313" key="3">
    <source>
        <dbReference type="EMBL" id="MBB6229144.1"/>
    </source>
</evidence>
<keyword evidence="2" id="KW-1133">Transmembrane helix</keyword>
<name>A0A841L9C4_9SPHN</name>
<feature type="transmembrane region" description="Helical" evidence="2">
    <location>
        <begin position="355"/>
        <end position="376"/>
    </location>
</feature>
<dbReference type="EMBL" id="JACIIV010000033">
    <property type="protein sequence ID" value="MBB6229144.1"/>
    <property type="molecule type" value="Genomic_DNA"/>
</dbReference>
<dbReference type="AlphaFoldDB" id="A0A841L9C4"/>
<evidence type="ECO:0000256" key="1">
    <source>
        <dbReference type="SAM" id="MobiDB-lite"/>
    </source>
</evidence>
<evidence type="ECO:0000256" key="2">
    <source>
        <dbReference type="SAM" id="Phobius"/>
    </source>
</evidence>
<keyword evidence="2" id="KW-0472">Membrane</keyword>
<keyword evidence="2" id="KW-0812">Transmembrane</keyword>
<organism evidence="3 4">
    <name type="scientific">Polymorphobacter multimanifer</name>
    <dbReference type="NCBI Taxonomy" id="1070431"/>
    <lineage>
        <taxon>Bacteria</taxon>
        <taxon>Pseudomonadati</taxon>
        <taxon>Pseudomonadota</taxon>
        <taxon>Alphaproteobacteria</taxon>
        <taxon>Sphingomonadales</taxon>
        <taxon>Sphingosinicellaceae</taxon>
        <taxon>Polymorphobacter</taxon>
    </lineage>
</organism>
<proteinExistence type="predicted"/>
<reference evidence="3 4" key="1">
    <citation type="submission" date="2020-08" db="EMBL/GenBank/DDBJ databases">
        <title>Genomic Encyclopedia of Type Strains, Phase IV (KMG-IV): sequencing the most valuable type-strain genomes for metagenomic binning, comparative biology and taxonomic classification.</title>
        <authorList>
            <person name="Goeker M."/>
        </authorList>
    </citation>
    <scope>NUCLEOTIDE SEQUENCE [LARGE SCALE GENOMIC DNA]</scope>
    <source>
        <strain evidence="3 4">DSM 102189</strain>
    </source>
</reference>
<protein>
    <submittedName>
        <fullName evidence="3">Putative iron-regulated membrane protein</fullName>
    </submittedName>
</protein>
<dbReference type="RefSeq" id="WP_184202613.1">
    <property type="nucleotide sequence ID" value="NZ_JACIIV010000033.1"/>
</dbReference>
<sequence>MHRWIGLVMAGFLIVAGATGALLVWHHELSAALAPELYRIDAPQAGATPVDPAMLRDMAAAQTPGAAIAYLPLNSRPGEALFLYAEGAAKPELAVDLYTGRVLSRWDGGSLLDGRVAIMPFLYQLHYSLALGTVGTWTFGIVALLWTIDTFVGAYLTFPARRVSSVPARMPASWLARWRPSWSVRRGWSAYKLNVDLHRAGGLWLWAMLFVFAWSSVGFNLSQVHTPVMRTIFAFREAAEIPVLPAPKPVPGLSWRSALDRGRSLMVAELQARSLTQRSETGLYHDAATGTFHYSVSSSADRADKQYGATSVVFDADTGARRDFSSPLDNKAGDTVTRWMYDLHMAAIWGRPYDVFVTLMGLGVVILSVTGIVIWAKKRGARVSAKRKRHSKNAGQEVPPIGGAVAAE</sequence>
<comment type="caution">
    <text evidence="3">The sequence shown here is derived from an EMBL/GenBank/DDBJ whole genome shotgun (WGS) entry which is preliminary data.</text>
</comment>
<feature type="transmembrane region" description="Helical" evidence="2">
    <location>
        <begin position="125"/>
        <end position="148"/>
    </location>
</feature>
<dbReference type="Pfam" id="PF03929">
    <property type="entry name" value="PepSY_TM"/>
    <property type="match status" value="1"/>
</dbReference>
<dbReference type="InterPro" id="IPR005625">
    <property type="entry name" value="PepSY-ass_TM"/>
</dbReference>
<feature type="transmembrane region" description="Helical" evidence="2">
    <location>
        <begin position="6"/>
        <end position="25"/>
    </location>
</feature>
<evidence type="ECO:0000313" key="4">
    <source>
        <dbReference type="Proteomes" id="UP000538147"/>
    </source>
</evidence>
<keyword evidence="4" id="KW-1185">Reference proteome</keyword>
<dbReference type="Proteomes" id="UP000538147">
    <property type="component" value="Unassembled WGS sequence"/>
</dbReference>
<dbReference type="PANTHER" id="PTHR34219">
    <property type="entry name" value="IRON-REGULATED INNER MEMBRANE PROTEIN-RELATED"/>
    <property type="match status" value="1"/>
</dbReference>
<feature type="transmembrane region" description="Helical" evidence="2">
    <location>
        <begin position="203"/>
        <end position="221"/>
    </location>
</feature>